<evidence type="ECO:0000313" key="4">
    <source>
        <dbReference type="Proteomes" id="UP000230775"/>
    </source>
</evidence>
<proteinExistence type="predicted"/>
<feature type="transmembrane region" description="Helical" evidence="1">
    <location>
        <begin position="75"/>
        <end position="93"/>
    </location>
</feature>
<name>A0A2H0WPW1_9BACT</name>
<reference evidence="4" key="1">
    <citation type="submission" date="2017-09" db="EMBL/GenBank/DDBJ databases">
        <title>Depth-based differentiation of microbial function through sediment-hosted aquifers and enrichment of novel symbionts in the deep terrestrial subsurface.</title>
        <authorList>
            <person name="Probst A.J."/>
            <person name="Ladd B."/>
            <person name="Jarett J.K."/>
            <person name="Geller-Mcgrath D.E."/>
            <person name="Sieber C.M.K."/>
            <person name="Emerson J.B."/>
            <person name="Anantharaman K."/>
            <person name="Thomas B.C."/>
            <person name="Malmstrom R."/>
            <person name="Stieglmeier M."/>
            <person name="Klingl A."/>
            <person name="Woyke T."/>
            <person name="Ryan C.M."/>
            <person name="Banfield J.F."/>
        </authorList>
    </citation>
    <scope>NUCLEOTIDE SEQUENCE [LARGE SCALE GENOMIC DNA]</scope>
</reference>
<evidence type="ECO:0000256" key="1">
    <source>
        <dbReference type="SAM" id="Phobius"/>
    </source>
</evidence>
<dbReference type="PANTHER" id="PTHR37938">
    <property type="entry name" value="BLL0215 PROTEIN"/>
    <property type="match status" value="1"/>
</dbReference>
<dbReference type="Pfam" id="PF03703">
    <property type="entry name" value="bPH_2"/>
    <property type="match status" value="1"/>
</dbReference>
<keyword evidence="1" id="KW-0472">Membrane</keyword>
<feature type="domain" description="YdbS-like PH" evidence="2">
    <location>
        <begin position="146"/>
        <end position="202"/>
    </location>
</feature>
<gene>
    <name evidence="3" type="ORF">COT64_01245</name>
</gene>
<sequence>MPDLYTSQPPTPISSEPETPAKKVINRDFLPPKKGNSFSSLIVSPSSNVKFETQDFEEEILLIIRAHWITNVPRFLLALIIFFAPVVLRSFPLLNSFPVRFQIIFVVIWYLILLMFVFEKFLSWFFNLTIITDERIVDVDFTNLTTKKVSDADLDKIQDVSFTNTGVFGTIFNYGDVRVQTAAETAEFIFEKVPHPGDVAKILQHLRTEEKVEALEGRIR</sequence>
<keyword evidence="1" id="KW-1133">Transmembrane helix</keyword>
<evidence type="ECO:0000259" key="2">
    <source>
        <dbReference type="Pfam" id="PF03703"/>
    </source>
</evidence>
<dbReference type="EMBL" id="PEZI01000029">
    <property type="protein sequence ID" value="PIS14686.1"/>
    <property type="molecule type" value="Genomic_DNA"/>
</dbReference>
<accession>A0A2H0WPW1</accession>
<evidence type="ECO:0000313" key="3">
    <source>
        <dbReference type="EMBL" id="PIS14686.1"/>
    </source>
</evidence>
<keyword evidence="1" id="KW-0812">Transmembrane</keyword>
<organism evidence="3 4">
    <name type="scientific">Candidatus Shapirobacteria bacterium CG09_land_8_20_14_0_10_39_12</name>
    <dbReference type="NCBI Taxonomy" id="1974885"/>
    <lineage>
        <taxon>Bacteria</taxon>
        <taxon>Candidatus Shapironibacteriota</taxon>
    </lineage>
</organism>
<dbReference type="AlphaFoldDB" id="A0A2H0WPW1"/>
<dbReference type="PANTHER" id="PTHR37938:SF1">
    <property type="entry name" value="BLL0215 PROTEIN"/>
    <property type="match status" value="1"/>
</dbReference>
<feature type="transmembrane region" description="Helical" evidence="1">
    <location>
        <begin position="99"/>
        <end position="118"/>
    </location>
</feature>
<dbReference type="InterPro" id="IPR005182">
    <property type="entry name" value="YdbS-like_PH"/>
</dbReference>
<dbReference type="Proteomes" id="UP000230775">
    <property type="component" value="Unassembled WGS sequence"/>
</dbReference>
<comment type="caution">
    <text evidence="3">The sequence shown here is derived from an EMBL/GenBank/DDBJ whole genome shotgun (WGS) entry which is preliminary data.</text>
</comment>
<protein>
    <recommendedName>
        <fullName evidence="2">YdbS-like PH domain-containing protein</fullName>
    </recommendedName>
</protein>